<dbReference type="EMBL" id="VDMD01000077">
    <property type="protein sequence ID" value="TRM56230.1"/>
    <property type="molecule type" value="Genomic_DNA"/>
</dbReference>
<feature type="compositionally biased region" description="Low complexity" evidence="1">
    <location>
        <begin position="260"/>
        <end position="269"/>
    </location>
</feature>
<gene>
    <name evidence="2" type="ORF">BD626DRAFT_587438</name>
</gene>
<organism evidence="2 3">
    <name type="scientific">Schizophyllum amplum</name>
    <dbReference type="NCBI Taxonomy" id="97359"/>
    <lineage>
        <taxon>Eukaryota</taxon>
        <taxon>Fungi</taxon>
        <taxon>Dikarya</taxon>
        <taxon>Basidiomycota</taxon>
        <taxon>Agaricomycotina</taxon>
        <taxon>Agaricomycetes</taxon>
        <taxon>Agaricomycetidae</taxon>
        <taxon>Agaricales</taxon>
        <taxon>Schizophyllaceae</taxon>
        <taxon>Schizophyllum</taxon>
    </lineage>
</organism>
<evidence type="ECO:0000313" key="3">
    <source>
        <dbReference type="Proteomes" id="UP000320762"/>
    </source>
</evidence>
<keyword evidence="3" id="KW-1185">Reference proteome</keyword>
<dbReference type="AlphaFoldDB" id="A0A550BUL8"/>
<feature type="compositionally biased region" description="Acidic residues" evidence="1">
    <location>
        <begin position="141"/>
        <end position="158"/>
    </location>
</feature>
<evidence type="ECO:0000256" key="1">
    <source>
        <dbReference type="SAM" id="MobiDB-lite"/>
    </source>
</evidence>
<feature type="non-terminal residue" evidence="2">
    <location>
        <position position="496"/>
    </location>
</feature>
<accession>A0A550BUL8</accession>
<feature type="compositionally biased region" description="Pro residues" evidence="1">
    <location>
        <begin position="231"/>
        <end position="240"/>
    </location>
</feature>
<reference evidence="2 3" key="1">
    <citation type="journal article" date="2019" name="New Phytol.">
        <title>Comparative genomics reveals unique wood-decay strategies and fruiting body development in the Schizophyllaceae.</title>
        <authorList>
            <person name="Almasi E."/>
            <person name="Sahu N."/>
            <person name="Krizsan K."/>
            <person name="Balint B."/>
            <person name="Kovacs G.M."/>
            <person name="Kiss B."/>
            <person name="Cseklye J."/>
            <person name="Drula E."/>
            <person name="Henrissat B."/>
            <person name="Nagy I."/>
            <person name="Chovatia M."/>
            <person name="Adam C."/>
            <person name="LaButti K."/>
            <person name="Lipzen A."/>
            <person name="Riley R."/>
            <person name="Grigoriev I.V."/>
            <person name="Nagy L.G."/>
        </authorList>
    </citation>
    <scope>NUCLEOTIDE SEQUENCE [LARGE SCALE GENOMIC DNA]</scope>
    <source>
        <strain evidence="2 3">NL-1724</strain>
    </source>
</reference>
<feature type="compositionally biased region" description="Basic and acidic residues" evidence="1">
    <location>
        <begin position="111"/>
        <end position="140"/>
    </location>
</feature>
<comment type="caution">
    <text evidence="2">The sequence shown here is derived from an EMBL/GenBank/DDBJ whole genome shotgun (WGS) entry which is preliminary data.</text>
</comment>
<sequence>MTVALRIKVRLALRGAPTQRTIAFPTNRLTEQPIHSIAMPARTTLGSSIKNGLRRSGRLRLPTPLAAPSSSPGPSRSGTSPSSSPAREGNESDTSGEKRKRSDTDDEDDGEAGRPQEKREDEARNPEEDRNDQQAVKQDEEERDIPEVEQEEKLEDEDRERVKEGAIEPTVPKEEDNEEVLPKEEDDHENGHIQKRKRDSDDSDNGSPPRKKGASTSSSPPTDRNYRSPGAPSPRTPPPAHRALRRSSLEILQPPPGPGARPRGTPRRTYQLDSVTGREMVPLNERPPRPPTPIPAPGTVVAHAEGWHGFAPPPPPRQRNNHFLIEDHPRIPPQESLPERLLHQSHAVTPRQAYEDAREIVRQYEAHGHLGAYRYVPVRPSEKWTPLLYCAILSYTAENVRFYCWHVISSALSSPDTRRATIRMEAGDALRIPEVTIRGACGRVIYCRAGRIFNMHLVMIHAGDPAADVLAEKSGVLRDYRILTVRLVVHLTEETV</sequence>
<name>A0A550BUL8_9AGAR</name>
<protein>
    <submittedName>
        <fullName evidence="2">Uncharacterized protein</fullName>
    </submittedName>
</protein>
<evidence type="ECO:0000313" key="2">
    <source>
        <dbReference type="EMBL" id="TRM56230.1"/>
    </source>
</evidence>
<dbReference type="Proteomes" id="UP000320762">
    <property type="component" value="Unassembled WGS sequence"/>
</dbReference>
<feature type="region of interest" description="Disordered" evidence="1">
    <location>
        <begin position="42"/>
        <end position="292"/>
    </location>
</feature>
<proteinExistence type="predicted"/>
<feature type="compositionally biased region" description="Low complexity" evidence="1">
    <location>
        <begin position="59"/>
        <end position="86"/>
    </location>
</feature>
<feature type="compositionally biased region" description="Basic and acidic residues" evidence="1">
    <location>
        <begin position="159"/>
        <end position="192"/>
    </location>
</feature>